<keyword evidence="3 5" id="KW-1133">Transmembrane helix</keyword>
<protein>
    <recommendedName>
        <fullName evidence="8">DUF4870 domain-containing protein</fullName>
    </recommendedName>
</protein>
<evidence type="ECO:0000256" key="5">
    <source>
        <dbReference type="SAM" id="Phobius"/>
    </source>
</evidence>
<dbReference type="Proteomes" id="UP000677436">
    <property type="component" value="Chromosome"/>
</dbReference>
<dbReference type="AlphaFoldDB" id="A0A8D5UFJ1"/>
<dbReference type="InterPro" id="IPR019109">
    <property type="entry name" value="MamF_MmsF"/>
</dbReference>
<accession>A0A8D5UFJ1</accession>
<evidence type="ECO:0008006" key="8">
    <source>
        <dbReference type="Google" id="ProtNLM"/>
    </source>
</evidence>
<sequence>MQPTSTDNRDKVWSILCHASLVFFPLLLPLLVYLVKDKSPFVEHHAKEAFMFHVGVLVALFTSKVLMLVLIGFLLFPLVALSAFILTVWAVIQTWNGLWYSYPVTGRWAQKI</sequence>
<evidence type="ECO:0000256" key="1">
    <source>
        <dbReference type="ARBA" id="ARBA00004141"/>
    </source>
</evidence>
<feature type="transmembrane region" description="Helical" evidence="5">
    <location>
        <begin position="82"/>
        <end position="102"/>
    </location>
</feature>
<keyword evidence="2 5" id="KW-0812">Transmembrane</keyword>
<dbReference type="EMBL" id="AP024601">
    <property type="protein sequence ID" value="BCU82556.1"/>
    <property type="molecule type" value="Genomic_DNA"/>
</dbReference>
<organism evidence="6 7">
    <name type="scientific">Polycladomyces abyssicola</name>
    <dbReference type="NCBI Taxonomy" id="1125966"/>
    <lineage>
        <taxon>Bacteria</taxon>
        <taxon>Bacillati</taxon>
        <taxon>Bacillota</taxon>
        <taxon>Bacilli</taxon>
        <taxon>Bacillales</taxon>
        <taxon>Thermoactinomycetaceae</taxon>
        <taxon>Polycladomyces</taxon>
    </lineage>
</organism>
<name>A0A8D5UFJ1_9BACL</name>
<evidence type="ECO:0000256" key="4">
    <source>
        <dbReference type="ARBA" id="ARBA00023136"/>
    </source>
</evidence>
<reference evidence="6" key="1">
    <citation type="journal article" date="2013" name="Int. J. Syst. Evol. Microbiol.">
        <title>Polycladomyces abyssicola gen. nov., sp. nov., a thermophilic filamentous bacterium isolated from hemipelagic sediment.</title>
        <authorList>
            <person name="Tsubouchi T."/>
            <person name="Shimane Y."/>
            <person name="Mori K."/>
            <person name="Usui K."/>
            <person name="Hiraki T."/>
            <person name="Tame A."/>
            <person name="Uematsu K."/>
            <person name="Maruyama T."/>
            <person name="Hatada Y."/>
        </authorList>
    </citation>
    <scope>NUCLEOTIDE SEQUENCE</scope>
    <source>
        <strain evidence="6">JIR-001</strain>
    </source>
</reference>
<dbReference type="Pfam" id="PF09685">
    <property type="entry name" value="MamF_MmsF"/>
    <property type="match status" value="1"/>
</dbReference>
<reference evidence="6" key="2">
    <citation type="journal article" date="2021" name="Microbiol. Resour. Announc.">
        <title>Complete Genome Sequence of Polycladomyces abyssicola JIR-001T, Isolated from Hemipelagic Sediment in Deep Seawater.</title>
        <authorList>
            <person name="Tsubouchi T."/>
            <person name="Kaneko Y."/>
        </authorList>
    </citation>
    <scope>NUCLEOTIDE SEQUENCE</scope>
    <source>
        <strain evidence="6">JIR-001</strain>
    </source>
</reference>
<feature type="transmembrane region" description="Helical" evidence="5">
    <location>
        <begin position="12"/>
        <end position="35"/>
    </location>
</feature>
<evidence type="ECO:0000313" key="7">
    <source>
        <dbReference type="Proteomes" id="UP000677436"/>
    </source>
</evidence>
<keyword evidence="7" id="KW-1185">Reference proteome</keyword>
<proteinExistence type="predicted"/>
<comment type="subcellular location">
    <subcellularLocation>
        <location evidence="1">Membrane</location>
        <topology evidence="1">Multi-pass membrane protein</topology>
    </subcellularLocation>
</comment>
<dbReference type="KEGG" id="pabs:JIR001_23390"/>
<dbReference type="RefSeq" id="WP_212772882.1">
    <property type="nucleotide sequence ID" value="NZ_AP024601.1"/>
</dbReference>
<evidence type="ECO:0000256" key="3">
    <source>
        <dbReference type="ARBA" id="ARBA00022989"/>
    </source>
</evidence>
<evidence type="ECO:0000256" key="2">
    <source>
        <dbReference type="ARBA" id="ARBA00022692"/>
    </source>
</evidence>
<evidence type="ECO:0000313" key="6">
    <source>
        <dbReference type="EMBL" id="BCU82556.1"/>
    </source>
</evidence>
<gene>
    <name evidence="6" type="ORF">JIR001_23390</name>
</gene>
<feature type="transmembrane region" description="Helical" evidence="5">
    <location>
        <begin position="56"/>
        <end position="76"/>
    </location>
</feature>
<keyword evidence="4 5" id="KW-0472">Membrane</keyword>